<dbReference type="EC" id="4.6.1.12" evidence="3 7"/>
<keyword evidence="4 7" id="KW-0479">Metal-binding</keyword>
<feature type="binding site" evidence="7">
    <location>
        <position position="147"/>
    </location>
    <ligand>
        <name>4-CDP-2-C-methyl-D-erythritol 2-phosphate</name>
        <dbReference type="ChEBI" id="CHEBI:57919"/>
    </ligand>
</feature>
<dbReference type="GO" id="GO:0008685">
    <property type="term" value="F:2-C-methyl-D-erythritol 2,4-cyclodiphosphate synthase activity"/>
    <property type="evidence" value="ECO:0007669"/>
    <property type="project" value="UniProtKB-UniRule"/>
</dbReference>
<dbReference type="InterPro" id="IPR020555">
    <property type="entry name" value="MECDP_synthase_CS"/>
</dbReference>
<comment type="cofactor">
    <cofactor evidence="7">
        <name>a divalent metal cation</name>
        <dbReference type="ChEBI" id="CHEBI:60240"/>
    </cofactor>
    <text evidence="7">Binds 1 divalent metal cation per subunit.</text>
</comment>
<gene>
    <name evidence="7" type="primary">ispF</name>
    <name evidence="10" type="ORF">SAMN02745166_00680</name>
</gene>
<evidence type="ECO:0000256" key="7">
    <source>
        <dbReference type="HAMAP-Rule" id="MF_00107"/>
    </source>
</evidence>
<organism evidence="10 11">
    <name type="scientific">Prosthecobacter debontii</name>
    <dbReference type="NCBI Taxonomy" id="48467"/>
    <lineage>
        <taxon>Bacteria</taxon>
        <taxon>Pseudomonadati</taxon>
        <taxon>Verrucomicrobiota</taxon>
        <taxon>Verrucomicrobiia</taxon>
        <taxon>Verrucomicrobiales</taxon>
        <taxon>Verrucomicrobiaceae</taxon>
        <taxon>Prosthecobacter</taxon>
    </lineage>
</organism>
<dbReference type="PROSITE" id="PS01350">
    <property type="entry name" value="ISPF"/>
    <property type="match status" value="1"/>
</dbReference>
<feature type="binding site" evidence="7">
    <location>
        <begin position="13"/>
        <end position="15"/>
    </location>
    <ligand>
        <name>4-CDP-2-C-methyl-D-erythritol 2-phosphate</name>
        <dbReference type="ChEBI" id="CHEBI:57919"/>
    </ligand>
</feature>
<evidence type="ECO:0000259" key="9">
    <source>
        <dbReference type="Pfam" id="PF02542"/>
    </source>
</evidence>
<dbReference type="FunFam" id="3.30.1330.50:FF:000003">
    <property type="entry name" value="2-C-methyl-D-erythritol 2,4-cyclodiphosphate synthase"/>
    <property type="match status" value="1"/>
</dbReference>
<dbReference type="NCBIfam" id="TIGR00151">
    <property type="entry name" value="ispF"/>
    <property type="match status" value="1"/>
</dbReference>
<feature type="binding site" evidence="7">
    <location>
        <begin position="39"/>
        <end position="40"/>
    </location>
    <ligand>
        <name>4-CDP-2-C-methyl-D-erythritol 2-phosphate</name>
        <dbReference type="ChEBI" id="CHEBI:57919"/>
    </ligand>
</feature>
<comment type="function">
    <text evidence="7">Involved in the biosynthesis of isopentenyl diphosphate (IPP) and dimethylallyl diphosphate (DMAPP), two major building blocks of isoprenoid compounds. Catalyzes the conversion of 4-diphosphocytidyl-2-C-methyl-D-erythritol 2-phosphate (CDP-ME2P) to 2-C-methyl-D-erythritol 2,4-cyclodiphosphate (ME-CPP) with a corresponding release of cytidine 5-monophosphate (CMP).</text>
</comment>
<dbReference type="PANTHER" id="PTHR43181:SF1">
    <property type="entry name" value="2-C-METHYL-D-ERYTHRITOL 2,4-CYCLODIPHOSPHATE SYNTHASE, CHLOROPLASTIC"/>
    <property type="match status" value="1"/>
</dbReference>
<evidence type="ECO:0000256" key="6">
    <source>
        <dbReference type="ARBA" id="ARBA00023239"/>
    </source>
</evidence>
<evidence type="ECO:0000256" key="8">
    <source>
        <dbReference type="RuleBase" id="RU004395"/>
    </source>
</evidence>
<sequence>MTGGMNRVGIGYDVHPFQEGRPLILGGVEIPHTRGLKGHSDADVLCHAIADAVLGALGLPDIGFYFPPTDASIEGICSLLILEKCAALAAEKGYVINNVDASLIAEAPKVMKHAPAMKEKIAAALGITAEQVGVKATTNERMGFVGREEGIAAMAVAAVEK</sequence>
<feature type="binding site" evidence="7">
    <location>
        <position position="144"/>
    </location>
    <ligand>
        <name>4-CDP-2-C-methyl-D-erythritol 2-phosphate</name>
        <dbReference type="ChEBI" id="CHEBI:57919"/>
    </ligand>
</feature>
<dbReference type="UniPathway" id="UPA00056">
    <property type="reaction ID" value="UER00095"/>
</dbReference>
<evidence type="ECO:0000313" key="11">
    <source>
        <dbReference type="Proteomes" id="UP000190774"/>
    </source>
</evidence>
<keyword evidence="11" id="KW-1185">Reference proteome</keyword>
<comment type="catalytic activity">
    <reaction evidence="1 7 8">
        <text>4-CDP-2-C-methyl-D-erythritol 2-phosphate = 2-C-methyl-D-erythritol 2,4-cyclic diphosphate + CMP</text>
        <dbReference type="Rhea" id="RHEA:23864"/>
        <dbReference type="ChEBI" id="CHEBI:57919"/>
        <dbReference type="ChEBI" id="CHEBI:58483"/>
        <dbReference type="ChEBI" id="CHEBI:60377"/>
        <dbReference type="EC" id="4.6.1.12"/>
    </reaction>
</comment>
<evidence type="ECO:0000256" key="5">
    <source>
        <dbReference type="ARBA" id="ARBA00023229"/>
    </source>
</evidence>
<dbReference type="EMBL" id="FUYE01000002">
    <property type="protein sequence ID" value="SKA80779.1"/>
    <property type="molecule type" value="Genomic_DNA"/>
</dbReference>
<dbReference type="PANTHER" id="PTHR43181">
    <property type="entry name" value="2-C-METHYL-D-ERYTHRITOL 2,4-CYCLODIPHOSPHATE SYNTHASE, CHLOROPLASTIC"/>
    <property type="match status" value="1"/>
</dbReference>
<dbReference type="Pfam" id="PF02542">
    <property type="entry name" value="YgbB"/>
    <property type="match status" value="1"/>
</dbReference>
<evidence type="ECO:0000256" key="1">
    <source>
        <dbReference type="ARBA" id="ARBA00000200"/>
    </source>
</evidence>
<feature type="binding site" evidence="7">
    <location>
        <position position="15"/>
    </location>
    <ligand>
        <name>a divalent metal cation</name>
        <dbReference type="ChEBI" id="CHEBI:60240"/>
    </ligand>
</feature>
<protein>
    <recommendedName>
        <fullName evidence="3 7">2-C-methyl-D-erythritol 2,4-cyclodiphosphate synthase</fullName>
        <shortName evidence="7">MECDP-synthase</shortName>
        <shortName evidence="7">MECPP-synthase</shortName>
        <shortName evidence="7">MECPS</shortName>
        <ecNumber evidence="3 7">4.6.1.12</ecNumber>
    </recommendedName>
</protein>
<feature type="binding site" evidence="7">
    <location>
        <begin position="137"/>
        <end position="140"/>
    </location>
    <ligand>
        <name>4-CDP-2-C-methyl-D-erythritol 2-phosphate</name>
        <dbReference type="ChEBI" id="CHEBI:57919"/>
    </ligand>
</feature>
<feature type="site" description="Transition state stabilizer" evidence="7">
    <location>
        <position position="138"/>
    </location>
</feature>
<feature type="domain" description="2-C-methyl-D-erythritol 2,4-cyclodiphosphate synthase" evidence="9">
    <location>
        <begin position="7"/>
        <end position="159"/>
    </location>
</feature>
<evidence type="ECO:0000313" key="10">
    <source>
        <dbReference type="EMBL" id="SKA80779.1"/>
    </source>
</evidence>
<comment type="similarity">
    <text evidence="7 8">Belongs to the IspF family.</text>
</comment>
<name>A0A1T4WU31_9BACT</name>
<feature type="binding site" evidence="7">
    <location>
        <position position="47"/>
    </location>
    <ligand>
        <name>a divalent metal cation</name>
        <dbReference type="ChEBI" id="CHEBI:60240"/>
    </ligand>
</feature>
<evidence type="ECO:0000256" key="4">
    <source>
        <dbReference type="ARBA" id="ARBA00022723"/>
    </source>
</evidence>
<comment type="subunit">
    <text evidence="7">Homotrimer.</text>
</comment>
<dbReference type="InterPro" id="IPR003526">
    <property type="entry name" value="MECDP_synthase"/>
</dbReference>
<comment type="caution">
    <text evidence="7">Lacks conserved residue(s) required for the propagation of feature annotation.</text>
</comment>
<dbReference type="SUPFAM" id="SSF69765">
    <property type="entry name" value="IpsF-like"/>
    <property type="match status" value="1"/>
</dbReference>
<dbReference type="AlphaFoldDB" id="A0A1T4WU31"/>
<feature type="binding site" evidence="7">
    <location>
        <position position="13"/>
    </location>
    <ligand>
        <name>a divalent metal cation</name>
        <dbReference type="ChEBI" id="CHEBI:60240"/>
    </ligand>
</feature>
<dbReference type="GO" id="GO:0046872">
    <property type="term" value="F:metal ion binding"/>
    <property type="evidence" value="ECO:0007669"/>
    <property type="project" value="UniProtKB-KW"/>
</dbReference>
<comment type="pathway">
    <text evidence="2 7">Isoprenoid biosynthesis; isopentenyl diphosphate biosynthesis via DXP pathway; isopentenyl diphosphate from 1-deoxy-D-xylulose 5-phosphate: step 4/6.</text>
</comment>
<evidence type="ECO:0000256" key="3">
    <source>
        <dbReference type="ARBA" id="ARBA00012579"/>
    </source>
</evidence>
<proteinExistence type="inferred from homology"/>
<keyword evidence="6 7" id="KW-0456">Lyase</keyword>
<dbReference type="GO" id="GO:0016114">
    <property type="term" value="P:terpenoid biosynthetic process"/>
    <property type="evidence" value="ECO:0007669"/>
    <property type="project" value="InterPro"/>
</dbReference>
<dbReference type="HAMAP" id="MF_00107">
    <property type="entry name" value="IspF"/>
    <property type="match status" value="1"/>
</dbReference>
<dbReference type="GO" id="GO:0019288">
    <property type="term" value="P:isopentenyl diphosphate biosynthetic process, methylerythritol 4-phosphate pathway"/>
    <property type="evidence" value="ECO:0007669"/>
    <property type="project" value="UniProtKB-UniRule"/>
</dbReference>
<feature type="binding site" evidence="7">
    <location>
        <begin position="61"/>
        <end position="63"/>
    </location>
    <ligand>
        <name>4-CDP-2-C-methyl-D-erythritol 2-phosphate</name>
        <dbReference type="ChEBI" id="CHEBI:57919"/>
    </ligand>
</feature>
<feature type="site" description="Transition state stabilizer" evidence="7">
    <location>
        <position position="39"/>
    </location>
</feature>
<reference evidence="11" key="1">
    <citation type="submission" date="2017-02" db="EMBL/GenBank/DDBJ databases">
        <authorList>
            <person name="Varghese N."/>
            <person name="Submissions S."/>
        </authorList>
    </citation>
    <scope>NUCLEOTIDE SEQUENCE [LARGE SCALE GENOMIC DNA]</scope>
    <source>
        <strain evidence="11">ATCC 700200</strain>
    </source>
</reference>
<dbReference type="InterPro" id="IPR036571">
    <property type="entry name" value="MECDP_synthase_sf"/>
</dbReference>
<dbReference type="Gene3D" id="3.30.1330.50">
    <property type="entry name" value="2-C-methyl-D-erythritol 2,4-cyclodiphosphate synthase"/>
    <property type="match status" value="1"/>
</dbReference>
<dbReference type="STRING" id="48467.SAMN02745166_00680"/>
<dbReference type="Proteomes" id="UP000190774">
    <property type="component" value="Unassembled WGS sequence"/>
</dbReference>
<dbReference type="CDD" id="cd00554">
    <property type="entry name" value="MECDP_synthase"/>
    <property type="match status" value="1"/>
</dbReference>
<evidence type="ECO:0000256" key="2">
    <source>
        <dbReference type="ARBA" id="ARBA00004709"/>
    </source>
</evidence>
<accession>A0A1T4WU31</accession>
<keyword evidence="5 7" id="KW-0414">Isoprene biosynthesis</keyword>